<dbReference type="InterPro" id="IPR010994">
    <property type="entry name" value="RuvA_2-like"/>
</dbReference>
<keyword evidence="3" id="KW-1185">Reference proteome</keyword>
<dbReference type="PANTHER" id="PTHR21180:SF32">
    <property type="entry name" value="ENDONUCLEASE_EXONUCLEASE_PHOSPHATASE FAMILY DOMAIN-CONTAINING PROTEIN 1"/>
    <property type="match status" value="1"/>
</dbReference>
<dbReference type="EMBL" id="LS483476">
    <property type="protein sequence ID" value="SQI63523.1"/>
    <property type="molecule type" value="Genomic_DNA"/>
</dbReference>
<dbReference type="RefSeq" id="WP_066145830.1">
    <property type="nucleotide sequence ID" value="NZ_CBCSGM010000009.1"/>
</dbReference>
<reference evidence="2 3" key="1">
    <citation type="submission" date="2018-06" db="EMBL/GenBank/DDBJ databases">
        <authorList>
            <consortium name="Pathogen Informatics"/>
            <person name="Doyle S."/>
        </authorList>
    </citation>
    <scope>NUCLEOTIDE SEQUENCE [LARGE SCALE GENOMIC DNA]</scope>
    <source>
        <strain evidence="2 3">NCTC4824</strain>
    </source>
</reference>
<feature type="transmembrane region" description="Helical" evidence="1">
    <location>
        <begin position="46"/>
        <end position="66"/>
    </location>
</feature>
<keyword evidence="1" id="KW-0812">Transmembrane</keyword>
<dbReference type="GO" id="GO:0015627">
    <property type="term" value="C:type II protein secretion system complex"/>
    <property type="evidence" value="ECO:0007669"/>
    <property type="project" value="TreeGrafter"/>
</dbReference>
<keyword evidence="1" id="KW-0472">Membrane</keyword>
<evidence type="ECO:0000256" key="1">
    <source>
        <dbReference type="SAM" id="Phobius"/>
    </source>
</evidence>
<dbReference type="InterPro" id="IPR051675">
    <property type="entry name" value="Endo/Exo/Phosphatase_dom_1"/>
</dbReference>
<protein>
    <submittedName>
        <fullName evidence="2">Putative integral inner membrane protein</fullName>
    </submittedName>
</protein>
<keyword evidence="1" id="KW-1133">Transmembrane helix</keyword>
<dbReference type="PANTHER" id="PTHR21180">
    <property type="entry name" value="ENDONUCLEASE/EXONUCLEASE/PHOSPHATASE FAMILY DOMAIN-CONTAINING PROTEIN 1"/>
    <property type="match status" value="1"/>
</dbReference>
<dbReference type="AlphaFoldDB" id="A0A2X4WKS0"/>
<gene>
    <name evidence="2" type="ORF">NCTC4824_04164</name>
</gene>
<name>A0A2X4WKS0_LEDLE</name>
<dbReference type="KEGG" id="blen:NCTC4824_04164"/>
<organism evidence="2 3">
    <name type="scientific">Lederbergia lenta</name>
    <name type="common">Bacillus lentus</name>
    <dbReference type="NCBI Taxonomy" id="1467"/>
    <lineage>
        <taxon>Bacteria</taxon>
        <taxon>Bacillati</taxon>
        <taxon>Bacillota</taxon>
        <taxon>Bacilli</taxon>
        <taxon>Bacillales</taxon>
        <taxon>Bacillaceae</taxon>
        <taxon>Lederbergia</taxon>
    </lineage>
</organism>
<accession>A0A2X4WKS0</accession>
<dbReference type="SUPFAM" id="SSF47781">
    <property type="entry name" value="RuvA domain 2-like"/>
    <property type="match status" value="1"/>
</dbReference>
<dbReference type="STRING" id="1348624.GCA_001591545_03742"/>
<dbReference type="Proteomes" id="UP000249134">
    <property type="component" value="Chromosome 1"/>
</dbReference>
<proteinExistence type="predicted"/>
<evidence type="ECO:0000313" key="3">
    <source>
        <dbReference type="Proteomes" id="UP000249134"/>
    </source>
</evidence>
<feature type="transmembrane region" description="Helical" evidence="1">
    <location>
        <begin position="18"/>
        <end position="39"/>
    </location>
</feature>
<dbReference type="GO" id="GO:0015628">
    <property type="term" value="P:protein secretion by the type II secretion system"/>
    <property type="evidence" value="ECO:0007669"/>
    <property type="project" value="TreeGrafter"/>
</dbReference>
<evidence type="ECO:0000313" key="2">
    <source>
        <dbReference type="EMBL" id="SQI63523.1"/>
    </source>
</evidence>
<dbReference type="Pfam" id="PF12836">
    <property type="entry name" value="HHH_3"/>
    <property type="match status" value="1"/>
</dbReference>
<dbReference type="Gene3D" id="1.10.150.320">
    <property type="entry name" value="Photosystem II 12 kDa extrinsic protein"/>
    <property type="match status" value="1"/>
</dbReference>
<feature type="transmembrane region" description="Helical" evidence="1">
    <location>
        <begin position="72"/>
        <end position="93"/>
    </location>
</feature>
<sequence>MAQITSRGKLWEYRNSIWMLWAILTLGFFNYISFFYTSYRVKQKKWFIAGIIYAILFFMMVVITEIVNRDHWLYDLFFALYLLGWIASIIHVFKMRPEYLLRLEAKVTFGREKELESMKQMIAREYGKTNDSRQVEKPKVATIKSLQQISLEEAEKDEEIGSEVVHTIDLNTATEEEIANVPGIGSLFAKKIITVRNQEKGFKSFEHFVEILSVKPHLIEKIKPYFSFSDQPNPEQTNKMEGRIVDF</sequence>